<dbReference type="PANTHER" id="PTHR42942">
    <property type="entry name" value="6-O-METHYLGUANINE DNA METHYLTRANSFERASE"/>
    <property type="match status" value="1"/>
</dbReference>
<dbReference type="GO" id="GO:0003824">
    <property type="term" value="F:catalytic activity"/>
    <property type="evidence" value="ECO:0007669"/>
    <property type="project" value="InterPro"/>
</dbReference>
<dbReference type="CDD" id="cd06445">
    <property type="entry name" value="ATase"/>
    <property type="match status" value="1"/>
</dbReference>
<dbReference type="InterPro" id="IPR014048">
    <property type="entry name" value="MethylDNA_cys_MeTrfase_DNA-bd"/>
</dbReference>
<keyword evidence="1" id="KW-0227">DNA damage</keyword>
<dbReference type="SUPFAM" id="SSF46767">
    <property type="entry name" value="Methylated DNA-protein cysteine methyltransferase, C-terminal domain"/>
    <property type="match status" value="1"/>
</dbReference>
<name>A0A951QD08_9CYAN</name>
<dbReference type="InterPro" id="IPR036217">
    <property type="entry name" value="MethylDNA_cys_MeTrfase_DNAb"/>
</dbReference>
<evidence type="ECO:0000313" key="4">
    <source>
        <dbReference type="Proteomes" id="UP000757435"/>
    </source>
</evidence>
<protein>
    <submittedName>
        <fullName evidence="3">MGMT family protein</fullName>
    </submittedName>
</protein>
<dbReference type="InterPro" id="IPR036388">
    <property type="entry name" value="WH-like_DNA-bd_sf"/>
</dbReference>
<dbReference type="InterPro" id="IPR052520">
    <property type="entry name" value="ATL_DNA_repair"/>
</dbReference>
<comment type="caution">
    <text evidence="3">The sequence shown here is derived from an EMBL/GenBank/DDBJ whole genome shotgun (WGS) entry which is preliminary data.</text>
</comment>
<gene>
    <name evidence="3" type="ORF">KME15_17685</name>
</gene>
<dbReference type="EMBL" id="JAHHHD010000022">
    <property type="protein sequence ID" value="MBW4660506.1"/>
    <property type="molecule type" value="Genomic_DNA"/>
</dbReference>
<proteinExistence type="predicted"/>
<evidence type="ECO:0000256" key="1">
    <source>
        <dbReference type="ARBA" id="ARBA00022763"/>
    </source>
</evidence>
<organism evidence="3 4">
    <name type="scientific">Drouetiella hepatica Uher 2000/2452</name>
    <dbReference type="NCBI Taxonomy" id="904376"/>
    <lineage>
        <taxon>Bacteria</taxon>
        <taxon>Bacillati</taxon>
        <taxon>Cyanobacteriota</taxon>
        <taxon>Cyanophyceae</taxon>
        <taxon>Oculatellales</taxon>
        <taxon>Oculatellaceae</taxon>
        <taxon>Drouetiella</taxon>
    </lineage>
</organism>
<dbReference type="Proteomes" id="UP000757435">
    <property type="component" value="Unassembled WGS sequence"/>
</dbReference>
<dbReference type="AlphaFoldDB" id="A0A951QD08"/>
<dbReference type="Pfam" id="PF01035">
    <property type="entry name" value="DNA_binding_1"/>
    <property type="match status" value="1"/>
</dbReference>
<evidence type="ECO:0000259" key="2">
    <source>
        <dbReference type="Pfam" id="PF01035"/>
    </source>
</evidence>
<accession>A0A951QD08</accession>
<reference evidence="3" key="2">
    <citation type="journal article" date="2022" name="Microbiol. Resour. Announc.">
        <title>Metagenome Sequencing to Explore Phylogenomics of Terrestrial Cyanobacteria.</title>
        <authorList>
            <person name="Ward R.D."/>
            <person name="Stajich J.E."/>
            <person name="Johansen J.R."/>
            <person name="Huntemann M."/>
            <person name="Clum A."/>
            <person name="Foster B."/>
            <person name="Foster B."/>
            <person name="Roux S."/>
            <person name="Palaniappan K."/>
            <person name="Varghese N."/>
            <person name="Mukherjee S."/>
            <person name="Reddy T.B.K."/>
            <person name="Daum C."/>
            <person name="Copeland A."/>
            <person name="Chen I.A."/>
            <person name="Ivanova N.N."/>
            <person name="Kyrpides N.C."/>
            <person name="Shapiro N."/>
            <person name="Eloe-Fadrosh E.A."/>
            <person name="Pietrasiak N."/>
        </authorList>
    </citation>
    <scope>NUCLEOTIDE SEQUENCE</scope>
    <source>
        <strain evidence="3">UHER 2000/2452</strain>
    </source>
</reference>
<sequence>MSTYDAIYAIVRQIPLGKVATYGQIAELADLPGQARQVGYALYKVHAQSSDVPWHRVINAKGEISYSALRHGADYLQRSLLEQEGIPFSPEGKISLKDYRWHPLAPLSIEGMDAKDRVQNKTQ</sequence>
<reference evidence="3" key="1">
    <citation type="submission" date="2021-05" db="EMBL/GenBank/DDBJ databases">
        <authorList>
            <person name="Pietrasiak N."/>
            <person name="Ward R."/>
            <person name="Stajich J.E."/>
            <person name="Kurbessoian T."/>
        </authorList>
    </citation>
    <scope>NUCLEOTIDE SEQUENCE</scope>
    <source>
        <strain evidence="3">UHER 2000/2452</strain>
    </source>
</reference>
<dbReference type="Gene3D" id="1.10.10.10">
    <property type="entry name" value="Winged helix-like DNA-binding domain superfamily/Winged helix DNA-binding domain"/>
    <property type="match status" value="1"/>
</dbReference>
<feature type="domain" description="Methylated-DNA-[protein]-cysteine S-methyltransferase DNA binding" evidence="2">
    <location>
        <begin position="4"/>
        <end position="86"/>
    </location>
</feature>
<evidence type="ECO:0000313" key="3">
    <source>
        <dbReference type="EMBL" id="MBW4660506.1"/>
    </source>
</evidence>
<dbReference type="PANTHER" id="PTHR42942:SF1">
    <property type="entry name" value="ALKYLTRANSFERASE-LIKE PROTEIN 1"/>
    <property type="match status" value="1"/>
</dbReference>
<dbReference type="GO" id="GO:0006281">
    <property type="term" value="P:DNA repair"/>
    <property type="evidence" value="ECO:0007669"/>
    <property type="project" value="InterPro"/>
</dbReference>